<evidence type="ECO:0000256" key="5">
    <source>
        <dbReference type="ARBA" id="ARBA00023157"/>
    </source>
</evidence>
<evidence type="ECO:0000256" key="4">
    <source>
        <dbReference type="ARBA" id="ARBA00022737"/>
    </source>
</evidence>
<dbReference type="PRINTS" id="PR01705">
    <property type="entry name" value="TSP1REPEAT"/>
</dbReference>
<sequence>ACTSVIHNNGNVKFTASSTSLGPGYPVLHGNDVWCAGVVDRQQFLTVDLGLNLLFDQVLVQGMRDSNRSVPLYYLKTSTDNNTFIEVQEQGARKDFLGPSFDGDEVVDTNLTIPVPARWVMFNPREPLPGNHLCMRIDIRSCQNEPQPVDGQLTEWSFWSNCTVGSNPCFLTRSRQRTCTNPAAAFGGKDCRDIKHMEQVCASVCPVDGMWSDWGAWSPCSETCGNGTRSRKRSCNNPTPAHDGAPCKGDSSDTGSCFKDHCPIDGKWSSWETWSPCTKTCGNGMRNRLRLCNNPAPANGGNTCDGKEESSEFCLVRHCPGCGEIGPLKESSYAASSAAQQAPFARLNASHPEASPKAWCRDQEDVNGYLQVNLERPVDVFRVATKGQDEVGAKGWVTRYLISLSTNGSTFTHYMEGGKEKEFSGNVNSFSLRFNHLNTSSQFQYIRFHPVSFEEHPCMQVSVFGCVQDAFMFEAVLSIDLLEHCEFLLRGNKKSSYLTEDGYVIETDKRFVNIPRGILKKNVKREPEIEVQEVCVEMKEEAATGVIQFEVETKCSNANLVTAETVHSKTPVYKEDARTATRKEDSSREQIWRAKSEPSVAVLGTKNQECSSDINASTQRPGYINKGFVSSQELPAVETRQPAQNRITTVEITRSRSAEDLETLYHELYGDELGFFKSNLWGKDDDNDVQGSGSCHAGREGNAQSPGEETRLRREQVDRVFMEISNEQLRDDGFQIFSFEDGTVFAEIHYNNNNNVSENYLSLIGYRAISLKAACKAESSLMKIAFSAAPAVFTCKRQGCTVVRQKRVRLDMERKA</sequence>
<comment type="caution">
    <text evidence="8">The sequence shown here is derived from an EMBL/GenBank/DDBJ whole genome shotgun (WGS) entry which is preliminary data.</text>
</comment>
<name>A0ABN8NG80_9CNID</name>
<dbReference type="Pfam" id="PF00754">
    <property type="entry name" value="F5_F8_type_C"/>
    <property type="match status" value="2"/>
</dbReference>
<keyword evidence="5" id="KW-1015">Disulfide bond</keyword>
<organism evidence="8 9">
    <name type="scientific">Porites lobata</name>
    <dbReference type="NCBI Taxonomy" id="104759"/>
    <lineage>
        <taxon>Eukaryota</taxon>
        <taxon>Metazoa</taxon>
        <taxon>Cnidaria</taxon>
        <taxon>Anthozoa</taxon>
        <taxon>Hexacorallia</taxon>
        <taxon>Scleractinia</taxon>
        <taxon>Fungiina</taxon>
        <taxon>Poritidae</taxon>
        <taxon>Porites</taxon>
    </lineage>
</organism>
<dbReference type="Gene3D" id="2.20.100.10">
    <property type="entry name" value="Thrombospondin type-1 (TSP1) repeat"/>
    <property type="match status" value="3"/>
</dbReference>
<evidence type="ECO:0000256" key="1">
    <source>
        <dbReference type="ARBA" id="ARBA00004613"/>
    </source>
</evidence>
<dbReference type="InterPro" id="IPR000884">
    <property type="entry name" value="TSP1_rpt"/>
</dbReference>
<comment type="subcellular location">
    <subcellularLocation>
        <location evidence="1">Secreted</location>
    </subcellularLocation>
</comment>
<evidence type="ECO:0000256" key="2">
    <source>
        <dbReference type="ARBA" id="ARBA00022525"/>
    </source>
</evidence>
<proteinExistence type="predicted"/>
<feature type="region of interest" description="Disordered" evidence="6">
    <location>
        <begin position="687"/>
        <end position="711"/>
    </location>
</feature>
<dbReference type="SUPFAM" id="SSF49785">
    <property type="entry name" value="Galactose-binding domain-like"/>
    <property type="match status" value="2"/>
</dbReference>
<evidence type="ECO:0000313" key="9">
    <source>
        <dbReference type="Proteomes" id="UP001159405"/>
    </source>
</evidence>
<keyword evidence="2" id="KW-0964">Secreted</keyword>
<feature type="domain" description="F5/8 type C" evidence="7">
    <location>
        <begin position="314"/>
        <end position="466"/>
    </location>
</feature>
<dbReference type="InterPro" id="IPR008979">
    <property type="entry name" value="Galactose-bd-like_sf"/>
</dbReference>
<dbReference type="CDD" id="cd00057">
    <property type="entry name" value="FA58C"/>
    <property type="match status" value="1"/>
</dbReference>
<feature type="domain" description="F5/8 type C" evidence="7">
    <location>
        <begin position="1"/>
        <end position="142"/>
    </location>
</feature>
<keyword evidence="4" id="KW-0677">Repeat</keyword>
<feature type="region of interest" description="Disordered" evidence="6">
    <location>
        <begin position="230"/>
        <end position="250"/>
    </location>
</feature>
<evidence type="ECO:0000259" key="7">
    <source>
        <dbReference type="PROSITE" id="PS50022"/>
    </source>
</evidence>
<dbReference type="SUPFAM" id="SSF82895">
    <property type="entry name" value="TSP-1 type 1 repeat"/>
    <property type="match status" value="3"/>
</dbReference>
<feature type="non-terminal residue" evidence="8">
    <location>
        <position position="1"/>
    </location>
</feature>
<dbReference type="PROSITE" id="PS01285">
    <property type="entry name" value="FA58C_1"/>
    <property type="match status" value="1"/>
</dbReference>
<evidence type="ECO:0000256" key="3">
    <source>
        <dbReference type="ARBA" id="ARBA00022729"/>
    </source>
</evidence>
<dbReference type="Proteomes" id="UP001159405">
    <property type="component" value="Unassembled WGS sequence"/>
</dbReference>
<dbReference type="Pfam" id="PF00090">
    <property type="entry name" value="TSP_1"/>
    <property type="match status" value="3"/>
</dbReference>
<dbReference type="Gene3D" id="2.60.120.260">
    <property type="entry name" value="Galactose-binding domain-like"/>
    <property type="match status" value="2"/>
</dbReference>
<accession>A0ABN8NG80</accession>
<dbReference type="InterPro" id="IPR052065">
    <property type="entry name" value="Compl_asym_regulator"/>
</dbReference>
<protein>
    <recommendedName>
        <fullName evidence="7">F5/8 type C domain-containing protein</fullName>
    </recommendedName>
</protein>
<keyword evidence="9" id="KW-1185">Reference proteome</keyword>
<dbReference type="InterPro" id="IPR000421">
    <property type="entry name" value="FA58C"/>
</dbReference>
<dbReference type="SMART" id="SM00231">
    <property type="entry name" value="FA58C"/>
    <property type="match status" value="2"/>
</dbReference>
<evidence type="ECO:0000313" key="8">
    <source>
        <dbReference type="EMBL" id="CAH3047171.1"/>
    </source>
</evidence>
<evidence type="ECO:0000256" key="6">
    <source>
        <dbReference type="SAM" id="MobiDB-lite"/>
    </source>
</evidence>
<dbReference type="PANTHER" id="PTHR22906:SF43">
    <property type="entry name" value="PROPERDIN"/>
    <property type="match status" value="1"/>
</dbReference>
<gene>
    <name evidence="8" type="ORF">PLOB_00009778</name>
</gene>
<dbReference type="PROSITE" id="PS50022">
    <property type="entry name" value="FA58C_3"/>
    <property type="match status" value="2"/>
</dbReference>
<reference evidence="8 9" key="1">
    <citation type="submission" date="2022-05" db="EMBL/GenBank/DDBJ databases">
        <authorList>
            <consortium name="Genoscope - CEA"/>
            <person name="William W."/>
        </authorList>
    </citation>
    <scope>NUCLEOTIDE SEQUENCE [LARGE SCALE GENOMIC DNA]</scope>
</reference>
<dbReference type="SMART" id="SM00209">
    <property type="entry name" value="TSP1"/>
    <property type="match status" value="3"/>
</dbReference>
<dbReference type="PROSITE" id="PS50092">
    <property type="entry name" value="TSP1"/>
    <property type="match status" value="3"/>
</dbReference>
<dbReference type="EMBL" id="CALNXK010000015">
    <property type="protein sequence ID" value="CAH3047171.1"/>
    <property type="molecule type" value="Genomic_DNA"/>
</dbReference>
<dbReference type="InterPro" id="IPR036383">
    <property type="entry name" value="TSP1_rpt_sf"/>
</dbReference>
<dbReference type="PANTHER" id="PTHR22906">
    <property type="entry name" value="PROPERDIN"/>
    <property type="match status" value="1"/>
</dbReference>
<keyword evidence="3" id="KW-0732">Signal</keyword>